<dbReference type="Proteomes" id="UP000179003">
    <property type="component" value="Unassembled WGS sequence"/>
</dbReference>
<proteinExistence type="predicted"/>
<dbReference type="AlphaFoldDB" id="A0A1F5EI92"/>
<sequence>MRKKINIKKIIIVCLVFALLVFMTIILLRKPSHDRSWEEGQEQLPKIDVVDNTISITNFRDFIWKEDGSVDKNYITQEYKLSDIQNVDVVISHFSDFEGLAHIFLSFGFLDGRHIVISMETRRELGEEFSPFWGLFRTFEIIYVVGSERDIVGLRTNVRGERVYIYPTIADDEKAKELFLKIAEDINGIYAQPKFYNTLFSNCTNVLTRRVEDISDLDFPLTYKSLLPGYFDDVLYEMKLISTDMEFKEVKECHHVNNQDVDYEDVDFEKQVRQFCDL</sequence>
<gene>
    <name evidence="3" type="ORF">A2442_00285</name>
</gene>
<feature type="domain" description="Lnb N-terminal periplasmic" evidence="2">
    <location>
        <begin position="72"/>
        <end position="228"/>
    </location>
</feature>
<accession>A0A1F5EI92</accession>
<dbReference type="InterPro" id="IPR025178">
    <property type="entry name" value="Lnb_N"/>
</dbReference>
<feature type="transmembrane region" description="Helical" evidence="1">
    <location>
        <begin position="7"/>
        <end position="28"/>
    </location>
</feature>
<keyword evidence="1" id="KW-0812">Transmembrane</keyword>
<name>A0A1F5EI92_9BACT</name>
<evidence type="ECO:0000313" key="3">
    <source>
        <dbReference type="EMBL" id="OGD67050.1"/>
    </source>
</evidence>
<protein>
    <recommendedName>
        <fullName evidence="2">Lnb N-terminal periplasmic domain-containing protein</fullName>
    </recommendedName>
</protein>
<dbReference type="EMBL" id="MFAE01000009">
    <property type="protein sequence ID" value="OGD67050.1"/>
    <property type="molecule type" value="Genomic_DNA"/>
</dbReference>
<comment type="caution">
    <text evidence="3">The sequence shown here is derived from an EMBL/GenBank/DDBJ whole genome shotgun (WGS) entry which is preliminary data.</text>
</comment>
<evidence type="ECO:0000259" key="2">
    <source>
        <dbReference type="Pfam" id="PF13387"/>
    </source>
</evidence>
<evidence type="ECO:0000313" key="4">
    <source>
        <dbReference type="Proteomes" id="UP000179003"/>
    </source>
</evidence>
<dbReference type="Pfam" id="PF13387">
    <property type="entry name" value="Lnb_N"/>
    <property type="match status" value="1"/>
</dbReference>
<organism evidence="3 4">
    <name type="scientific">Candidatus Campbellbacteria bacterium RIFOXYC2_FULL_35_25</name>
    <dbReference type="NCBI Taxonomy" id="1797582"/>
    <lineage>
        <taxon>Bacteria</taxon>
        <taxon>Candidatus Campbelliibacteriota</taxon>
    </lineage>
</organism>
<evidence type="ECO:0000256" key="1">
    <source>
        <dbReference type="SAM" id="Phobius"/>
    </source>
</evidence>
<keyword evidence="1" id="KW-0472">Membrane</keyword>
<reference evidence="3 4" key="1">
    <citation type="journal article" date="2016" name="Nat. Commun.">
        <title>Thousands of microbial genomes shed light on interconnected biogeochemical processes in an aquifer system.</title>
        <authorList>
            <person name="Anantharaman K."/>
            <person name="Brown C.T."/>
            <person name="Hug L.A."/>
            <person name="Sharon I."/>
            <person name="Castelle C.J."/>
            <person name="Probst A.J."/>
            <person name="Thomas B.C."/>
            <person name="Singh A."/>
            <person name="Wilkins M.J."/>
            <person name="Karaoz U."/>
            <person name="Brodie E.L."/>
            <person name="Williams K.H."/>
            <person name="Hubbard S.S."/>
            <person name="Banfield J.F."/>
        </authorList>
    </citation>
    <scope>NUCLEOTIDE SEQUENCE [LARGE SCALE GENOMIC DNA]</scope>
</reference>
<dbReference type="STRING" id="1797582.A2442_00285"/>
<keyword evidence="1" id="KW-1133">Transmembrane helix</keyword>